<name>A0ABT2T6B6_9FIRM</name>
<dbReference type="Pfam" id="PF00460">
    <property type="entry name" value="Flg_bb_rod"/>
    <property type="match status" value="1"/>
</dbReference>
<comment type="similarity">
    <text evidence="3">Belongs to the flagella basal body rod proteins family.</text>
</comment>
<sequence length="609" mass="67218">MPSQFFGLQIAGSGLRASNAALNTTANNISNAKTKGYSRQVVSQEANNALRTFTTYGCAGAGVDTIAIERVRDQFYNVKYWDNNCKYGEYQSKAYYCKTIEDYFNDNGSTGFKSVFDKMSQALQSVVSNASSDHSKQTFISSAKALTDYFNTMYGNLQELQKDVNLEIQQNVDQINSIAEKIATLNKQINVIELSGAKANELRDQREKLVDDLSKIVDVDVTEYDITDPNKPDRKTGGTRYIVQIAGGQPLVDANDYNTLSYTARSTSEKVNQTDVDGLYEIHWSNGNEFNLTNAAMKGRLKGLVELRDGNNGTNFEGKVKSVTDVGTKVTIEVTANDLKDMKTCTLSDTGGHINIANTIYDYTSWVYNNDGTYTFTLKASPDTGLPTAQAAGKEAKTSESIKYQGIPYYMAQMNTWIRGFSEKVNNIFTGGVNAYDGKGCILFTGNKATGGQYTEADLDAAKDNGLYELTAGNFTINEELLNDAGLLGTRSWISNDEFQGVEECGQIKEMIELLTSKEKYQFRNGSASQMLEMILSDVALNASNANTFEKTYEGLENTIENQRSSISGVDKDEEAVSLVKYQNSFTLASKMIQTLTEIYDRLILETGV</sequence>
<proteinExistence type="inferred from homology"/>
<dbReference type="NCBIfam" id="TIGR02492">
    <property type="entry name" value="flgK_ends"/>
    <property type="match status" value="1"/>
</dbReference>
<gene>
    <name evidence="10" type="primary">flgK</name>
    <name evidence="10" type="ORF">OCV77_15105</name>
</gene>
<dbReference type="PRINTS" id="PR01005">
    <property type="entry name" value="FLGHOOKAP1"/>
</dbReference>
<feature type="domain" description="Flagellar basal-body/hook protein C-terminal" evidence="8">
    <location>
        <begin position="565"/>
        <end position="603"/>
    </location>
</feature>
<dbReference type="EMBL" id="JAOQKJ010000017">
    <property type="protein sequence ID" value="MCU6745803.1"/>
    <property type="molecule type" value="Genomic_DNA"/>
</dbReference>
<keyword evidence="11" id="KW-1185">Reference proteome</keyword>
<organism evidence="10 11">
    <name type="scientific">Suilimivivens aceti</name>
    <dbReference type="NCBI Taxonomy" id="2981774"/>
    <lineage>
        <taxon>Bacteria</taxon>
        <taxon>Bacillati</taxon>
        <taxon>Bacillota</taxon>
        <taxon>Clostridia</taxon>
        <taxon>Lachnospirales</taxon>
        <taxon>Lachnospiraceae</taxon>
        <taxon>Suilimivivens</taxon>
    </lineage>
</organism>
<accession>A0ABT2T6B6</accession>
<evidence type="ECO:0000313" key="10">
    <source>
        <dbReference type="EMBL" id="MCU6745803.1"/>
    </source>
</evidence>
<dbReference type="InterPro" id="IPR001444">
    <property type="entry name" value="Flag_bb_rod_N"/>
</dbReference>
<evidence type="ECO:0000256" key="6">
    <source>
        <dbReference type="ARBA" id="ARBA00023143"/>
    </source>
</evidence>
<dbReference type="InterPro" id="IPR053927">
    <property type="entry name" value="FlgK_helical"/>
</dbReference>
<evidence type="ECO:0000313" key="11">
    <source>
        <dbReference type="Proteomes" id="UP001652432"/>
    </source>
</evidence>
<evidence type="ECO:0000256" key="4">
    <source>
        <dbReference type="ARBA" id="ARBA00016244"/>
    </source>
</evidence>
<dbReference type="InterPro" id="IPR002371">
    <property type="entry name" value="FlgK"/>
</dbReference>
<evidence type="ECO:0000259" key="9">
    <source>
        <dbReference type="Pfam" id="PF22638"/>
    </source>
</evidence>
<dbReference type="SUPFAM" id="SSF64518">
    <property type="entry name" value="Phase 1 flagellin"/>
    <property type="match status" value="1"/>
</dbReference>
<evidence type="ECO:0000256" key="1">
    <source>
        <dbReference type="ARBA" id="ARBA00004365"/>
    </source>
</evidence>
<dbReference type="Proteomes" id="UP001652432">
    <property type="component" value="Unassembled WGS sequence"/>
</dbReference>
<dbReference type="PANTHER" id="PTHR30033:SF1">
    <property type="entry name" value="FLAGELLAR HOOK-ASSOCIATED PROTEIN 1"/>
    <property type="match status" value="1"/>
</dbReference>
<evidence type="ECO:0000256" key="2">
    <source>
        <dbReference type="ARBA" id="ARBA00004613"/>
    </source>
</evidence>
<evidence type="ECO:0000256" key="5">
    <source>
        <dbReference type="ARBA" id="ARBA00022525"/>
    </source>
</evidence>
<keyword evidence="10" id="KW-0282">Flagellum</keyword>
<dbReference type="PANTHER" id="PTHR30033">
    <property type="entry name" value="FLAGELLAR HOOK-ASSOCIATED PROTEIN 1"/>
    <property type="match status" value="1"/>
</dbReference>
<protein>
    <recommendedName>
        <fullName evidence="4">Flagellar hook-associated protein 1</fullName>
    </recommendedName>
</protein>
<feature type="domain" description="Flagellar basal body rod protein N-terminal" evidence="7">
    <location>
        <begin position="8"/>
        <end position="37"/>
    </location>
</feature>
<evidence type="ECO:0000259" key="8">
    <source>
        <dbReference type="Pfam" id="PF06429"/>
    </source>
</evidence>
<keyword evidence="6" id="KW-0975">Bacterial flagellum</keyword>
<comment type="caution">
    <text evidence="10">The sequence shown here is derived from an EMBL/GenBank/DDBJ whole genome shotgun (WGS) entry which is preliminary data.</text>
</comment>
<dbReference type="InterPro" id="IPR010930">
    <property type="entry name" value="Flg_bb/hook_C_dom"/>
</dbReference>
<dbReference type="Pfam" id="PF22638">
    <property type="entry name" value="FlgK_D1"/>
    <property type="match status" value="1"/>
</dbReference>
<dbReference type="Pfam" id="PF06429">
    <property type="entry name" value="Flg_bbr_C"/>
    <property type="match status" value="1"/>
</dbReference>
<keyword evidence="5" id="KW-0964">Secreted</keyword>
<keyword evidence="10" id="KW-0969">Cilium</keyword>
<keyword evidence="10" id="KW-0966">Cell projection</keyword>
<evidence type="ECO:0000256" key="3">
    <source>
        <dbReference type="ARBA" id="ARBA00009677"/>
    </source>
</evidence>
<feature type="domain" description="Flagellar hook-associated protein FlgK helical" evidence="9">
    <location>
        <begin position="98"/>
        <end position="310"/>
    </location>
</feature>
<dbReference type="RefSeq" id="WP_262575838.1">
    <property type="nucleotide sequence ID" value="NZ_JAOQKJ010000017.1"/>
</dbReference>
<reference evidence="10 11" key="1">
    <citation type="journal article" date="2021" name="ISME Commun">
        <title>Automated analysis of genomic sequences facilitates high-throughput and comprehensive description of bacteria.</title>
        <authorList>
            <person name="Hitch T.C.A."/>
        </authorList>
    </citation>
    <scope>NUCLEOTIDE SEQUENCE [LARGE SCALE GENOMIC DNA]</scope>
    <source>
        <strain evidence="10 11">Sanger_18</strain>
    </source>
</reference>
<comment type="subcellular location">
    <subcellularLocation>
        <location evidence="1">Bacterial flagellum</location>
    </subcellularLocation>
    <subcellularLocation>
        <location evidence="2">Secreted</location>
    </subcellularLocation>
</comment>
<evidence type="ECO:0000259" key="7">
    <source>
        <dbReference type="Pfam" id="PF00460"/>
    </source>
</evidence>